<dbReference type="STRING" id="1367847.JCM7686_1015"/>
<sequence>MSRAVRNYMRQNATAIARKSVERMVIMSDGGGYIRPQHELAKAALFRALERHCRKSGSPTIMSLTLPEVAAFIPGKIDPDWLPLFWIAIVSDEASNLAFGISQEGDPALSPQITRAYAQATAQRLACEKLLTMTHSIGEVAGNA</sequence>
<dbReference type="PATRIC" id="fig|1367847.3.peg.978"/>
<accession>S5XLN5</accession>
<reference evidence="1 2" key="1">
    <citation type="journal article" date="2014" name="BMC Genomics">
        <title>Architecture and functions of a multipartite genome of the methylotrophic bacterium Paracoccus aminophilus JCM 7686, containing primary and secondary chromids.</title>
        <authorList>
            <person name="Dziewit L."/>
            <person name="Czarnecki J."/>
            <person name="Wibberg D."/>
            <person name="Radlinska M."/>
            <person name="Mrozek P."/>
            <person name="Szymczak M."/>
            <person name="Schluter A."/>
            <person name="Puhler A."/>
            <person name="Bartosik D."/>
        </authorList>
    </citation>
    <scope>NUCLEOTIDE SEQUENCE [LARGE SCALE GENOMIC DNA]</scope>
    <source>
        <strain evidence="1">JCM 7686</strain>
    </source>
</reference>
<name>S5XLN5_PARAH</name>
<dbReference type="AlphaFoldDB" id="S5XLN5"/>
<evidence type="ECO:0000313" key="1">
    <source>
        <dbReference type="EMBL" id="AGT08124.1"/>
    </source>
</evidence>
<dbReference type="HOGENOM" id="CLU_1794622_0_0_5"/>
<dbReference type="Proteomes" id="UP000015480">
    <property type="component" value="Chromosome"/>
</dbReference>
<gene>
    <name evidence="1" type="ORF">JCM7686_1015</name>
</gene>
<dbReference type="EMBL" id="CP006650">
    <property type="protein sequence ID" value="AGT08124.1"/>
    <property type="molecule type" value="Genomic_DNA"/>
</dbReference>
<evidence type="ECO:0000313" key="2">
    <source>
        <dbReference type="Proteomes" id="UP000015480"/>
    </source>
</evidence>
<protein>
    <submittedName>
        <fullName evidence="1">Uncharacterized protein</fullName>
    </submittedName>
</protein>
<organism evidence="1 2">
    <name type="scientific">Paracoccus aminophilus JCM 7686</name>
    <dbReference type="NCBI Taxonomy" id="1367847"/>
    <lineage>
        <taxon>Bacteria</taxon>
        <taxon>Pseudomonadati</taxon>
        <taxon>Pseudomonadota</taxon>
        <taxon>Alphaproteobacteria</taxon>
        <taxon>Rhodobacterales</taxon>
        <taxon>Paracoccaceae</taxon>
        <taxon>Paracoccus</taxon>
    </lineage>
</organism>
<dbReference type="RefSeq" id="WP_020949762.1">
    <property type="nucleotide sequence ID" value="NC_022041.1"/>
</dbReference>
<dbReference type="eggNOG" id="ENOG50314AQ">
    <property type="taxonomic scope" value="Bacteria"/>
</dbReference>
<dbReference type="KEGG" id="pami:JCM7686_1015"/>
<proteinExistence type="predicted"/>
<keyword evidence="2" id="KW-1185">Reference proteome</keyword>